<gene>
    <name evidence="3" type="ORF">GCM10022226_07980</name>
</gene>
<keyword evidence="2" id="KW-0812">Transmembrane</keyword>
<feature type="region of interest" description="Disordered" evidence="1">
    <location>
        <begin position="239"/>
        <end position="281"/>
    </location>
</feature>
<evidence type="ECO:0000256" key="1">
    <source>
        <dbReference type="SAM" id="MobiDB-lite"/>
    </source>
</evidence>
<protein>
    <submittedName>
        <fullName evidence="3">Uncharacterized protein</fullName>
    </submittedName>
</protein>
<feature type="transmembrane region" description="Helical" evidence="2">
    <location>
        <begin position="12"/>
        <end position="30"/>
    </location>
</feature>
<comment type="caution">
    <text evidence="3">The sequence shown here is derived from an EMBL/GenBank/DDBJ whole genome shotgun (WGS) entry which is preliminary data.</text>
</comment>
<evidence type="ECO:0000256" key="2">
    <source>
        <dbReference type="SAM" id="Phobius"/>
    </source>
</evidence>
<dbReference type="Proteomes" id="UP001500888">
    <property type="component" value="Unassembled WGS sequence"/>
</dbReference>
<reference evidence="4" key="1">
    <citation type="journal article" date="2019" name="Int. J. Syst. Evol. Microbiol.">
        <title>The Global Catalogue of Microorganisms (GCM) 10K type strain sequencing project: providing services to taxonomists for standard genome sequencing and annotation.</title>
        <authorList>
            <consortium name="The Broad Institute Genomics Platform"/>
            <consortium name="The Broad Institute Genome Sequencing Center for Infectious Disease"/>
            <person name="Wu L."/>
            <person name="Ma J."/>
        </authorList>
    </citation>
    <scope>NUCLEOTIDE SEQUENCE [LARGE SCALE GENOMIC DNA]</scope>
    <source>
        <strain evidence="4">JCM 16908</strain>
    </source>
</reference>
<evidence type="ECO:0000313" key="4">
    <source>
        <dbReference type="Proteomes" id="UP001500888"/>
    </source>
</evidence>
<dbReference type="EMBL" id="BAAAZR010000001">
    <property type="protein sequence ID" value="GAA3791397.1"/>
    <property type="molecule type" value="Genomic_DNA"/>
</dbReference>
<organism evidence="3 4">
    <name type="scientific">Sphaerisporangium flaviroseum</name>
    <dbReference type="NCBI Taxonomy" id="509199"/>
    <lineage>
        <taxon>Bacteria</taxon>
        <taxon>Bacillati</taxon>
        <taxon>Actinomycetota</taxon>
        <taxon>Actinomycetes</taxon>
        <taxon>Streptosporangiales</taxon>
        <taxon>Streptosporangiaceae</taxon>
        <taxon>Sphaerisporangium</taxon>
    </lineage>
</organism>
<keyword evidence="2" id="KW-0472">Membrane</keyword>
<dbReference type="InterPro" id="IPR015943">
    <property type="entry name" value="WD40/YVTN_repeat-like_dom_sf"/>
</dbReference>
<keyword evidence="4" id="KW-1185">Reference proteome</keyword>
<keyword evidence="2" id="KW-1133">Transmembrane helix</keyword>
<proteinExistence type="predicted"/>
<sequence>MRRARLANWKPALAWLTHPATVSAVLVLLLNDHFLKHVWPGPITGKLSDVAGLLVAPPLLALLIGSLTGLQAFLPDGWDGFGRSDHPDRSGRSGRSERFGRARAVDPCSPPVALASLLATGAGFALVKSTALGASLASQAWSIAAGPSVVLADPSDLIALPALGLAWLVWRHARDTATTNPDAVRVLIVVPVAMFAVVATPAPYAPDARAVGIQRGLVVVDGDNYGSLLVSRDGGATWMRDTDMGGSGSPGVTRPGVDAGADANGPAPLDEPAPRKKACVPDEPEHCYRAGSPALRVQETIDGGTNWTTVWEVSAEEQRLIRQTFDPADNQVYSAALAVLARPEGHVVVVANRRHGIAVRDVAGTWRRLSFTAEGAPSPLSPYVPPDVRRSDDGNFTRNSLTIAAAAGALVCLAVLVAALRRRATRHRDR</sequence>
<feature type="transmembrane region" description="Helical" evidence="2">
    <location>
        <begin position="183"/>
        <end position="204"/>
    </location>
</feature>
<feature type="region of interest" description="Disordered" evidence="1">
    <location>
        <begin position="84"/>
        <end position="103"/>
    </location>
</feature>
<accession>A0ABP7HD57</accession>
<feature type="transmembrane region" description="Helical" evidence="2">
    <location>
        <begin position="401"/>
        <end position="420"/>
    </location>
</feature>
<dbReference type="Gene3D" id="2.130.10.10">
    <property type="entry name" value="YVTN repeat-like/Quinoprotein amine dehydrogenase"/>
    <property type="match status" value="1"/>
</dbReference>
<dbReference type="SUPFAM" id="SSF110296">
    <property type="entry name" value="Oligoxyloglucan reducing end-specific cellobiohydrolase"/>
    <property type="match status" value="1"/>
</dbReference>
<name>A0ABP7HD57_9ACTN</name>
<feature type="transmembrane region" description="Helical" evidence="2">
    <location>
        <begin position="50"/>
        <end position="74"/>
    </location>
</feature>
<evidence type="ECO:0000313" key="3">
    <source>
        <dbReference type="EMBL" id="GAA3791397.1"/>
    </source>
</evidence>
<dbReference type="RefSeq" id="WP_344934271.1">
    <property type="nucleotide sequence ID" value="NZ_BAAAZR010000001.1"/>
</dbReference>